<sequence>MSYFTRSLGRAVLGANALAPRGNSRLLTAPSFFASWFTTELGAPLLLADALDTANFARKGGLGSAKGRVAVGLRAAAAGVSLFQWRQATKAGLAFEQGFGDYADLDGLDGMPDFVPADPKGDLLPFFSGSKKRRRQKDVVFAEVDGVKLRLDVYEPQEPPPEGVTRPCVIYVHGGAWVIGDKREQGVPMLNHLAANGYVGFNVNYRLSPKVKAPDHVIDVKRAIAWVREHAEDYGADPDFIAISGGSAGGHLAALAALTSDDMSLQPGFEEADCSVQAAVPFYGVYDLTENSKEMLEVLDRFMFPGSLAEDPELHRAYSPIERVHADAPPFLVIQGSIDVLVPAAGARTFAQELRAASDEPVIYVELEGAQHAFDIFVSPRTRRTLNWVEKFLDAAVLRFRDATGDTVMAVGEGESTEEALADAG</sequence>
<feature type="domain" description="BD-FAE-like" evidence="2">
    <location>
        <begin position="151"/>
        <end position="354"/>
    </location>
</feature>
<dbReference type="PANTHER" id="PTHR48081:SF33">
    <property type="entry name" value="KYNURENINE FORMAMIDASE"/>
    <property type="match status" value="1"/>
</dbReference>
<dbReference type="PANTHER" id="PTHR48081">
    <property type="entry name" value="AB HYDROLASE SUPERFAMILY PROTEIN C4A8.06C"/>
    <property type="match status" value="1"/>
</dbReference>
<reference evidence="3 4" key="1">
    <citation type="submission" date="2020-10" db="EMBL/GenBank/DDBJ databases">
        <title>Connecting structure to function with the recovery of over 1000 high-quality activated sludge metagenome-assembled genomes encoding full-length rRNA genes using long-read sequencing.</title>
        <authorList>
            <person name="Singleton C.M."/>
            <person name="Petriglieri F."/>
            <person name="Kristensen J.M."/>
            <person name="Kirkegaard R.H."/>
            <person name="Michaelsen T.Y."/>
            <person name="Andersen M.H."/>
            <person name="Karst S.M."/>
            <person name="Dueholm M.S."/>
            <person name="Nielsen P.H."/>
            <person name="Albertsen M."/>
        </authorList>
    </citation>
    <scope>NUCLEOTIDE SEQUENCE [LARGE SCALE GENOMIC DNA]</scope>
    <source>
        <strain evidence="3">Lyne_18-Q3-R50-59_MAXAC.006</strain>
    </source>
</reference>
<name>A0A936NAQ2_9ACTN</name>
<evidence type="ECO:0000259" key="2">
    <source>
        <dbReference type="Pfam" id="PF20434"/>
    </source>
</evidence>
<comment type="caution">
    <text evidence="3">The sequence shown here is derived from an EMBL/GenBank/DDBJ whole genome shotgun (WGS) entry which is preliminary data.</text>
</comment>
<dbReference type="Pfam" id="PF20434">
    <property type="entry name" value="BD-FAE"/>
    <property type="match status" value="1"/>
</dbReference>
<evidence type="ECO:0000256" key="1">
    <source>
        <dbReference type="ARBA" id="ARBA00022801"/>
    </source>
</evidence>
<dbReference type="EMBL" id="JADJZA010000001">
    <property type="protein sequence ID" value="MBK9295641.1"/>
    <property type="molecule type" value="Genomic_DNA"/>
</dbReference>
<organism evidence="3 4">
    <name type="scientific">Candidatus Neomicrothrix subdominans</name>
    <dbReference type="NCBI Taxonomy" id="2954438"/>
    <lineage>
        <taxon>Bacteria</taxon>
        <taxon>Bacillati</taxon>
        <taxon>Actinomycetota</taxon>
        <taxon>Acidimicrobiia</taxon>
        <taxon>Acidimicrobiales</taxon>
        <taxon>Microthrixaceae</taxon>
        <taxon>Candidatus Neomicrothrix</taxon>
    </lineage>
</organism>
<proteinExistence type="predicted"/>
<dbReference type="GO" id="GO:0016787">
    <property type="term" value="F:hydrolase activity"/>
    <property type="evidence" value="ECO:0007669"/>
    <property type="project" value="UniProtKB-KW"/>
</dbReference>
<evidence type="ECO:0000313" key="4">
    <source>
        <dbReference type="Proteomes" id="UP000727993"/>
    </source>
</evidence>
<keyword evidence="1 3" id="KW-0378">Hydrolase</keyword>
<dbReference type="InterPro" id="IPR029058">
    <property type="entry name" value="AB_hydrolase_fold"/>
</dbReference>
<dbReference type="SUPFAM" id="SSF53474">
    <property type="entry name" value="alpha/beta-Hydrolases"/>
    <property type="match status" value="1"/>
</dbReference>
<accession>A0A936NAQ2</accession>
<dbReference type="AlphaFoldDB" id="A0A936NAQ2"/>
<protein>
    <submittedName>
        <fullName evidence="3">Alpha/beta hydrolase</fullName>
    </submittedName>
</protein>
<dbReference type="Gene3D" id="3.40.50.1820">
    <property type="entry name" value="alpha/beta hydrolase"/>
    <property type="match status" value="1"/>
</dbReference>
<dbReference type="InterPro" id="IPR050300">
    <property type="entry name" value="GDXG_lipolytic_enzyme"/>
</dbReference>
<dbReference type="Proteomes" id="UP000727993">
    <property type="component" value="Unassembled WGS sequence"/>
</dbReference>
<gene>
    <name evidence="3" type="ORF">IPN02_01945</name>
</gene>
<dbReference type="InterPro" id="IPR049492">
    <property type="entry name" value="BD-FAE-like_dom"/>
</dbReference>
<evidence type="ECO:0000313" key="3">
    <source>
        <dbReference type="EMBL" id="MBK9295641.1"/>
    </source>
</evidence>